<dbReference type="OMA" id="WECVSTM"/>
<reference evidence="4" key="1">
    <citation type="journal article" date="2015" name="BMC Genomics">
        <title>Genomic and transcriptomic analysis of the endophytic fungus Pestalotiopsis fici reveals its lifestyle and high potential for synthesis of natural products.</title>
        <authorList>
            <person name="Wang X."/>
            <person name="Zhang X."/>
            <person name="Liu L."/>
            <person name="Xiang M."/>
            <person name="Wang W."/>
            <person name="Sun X."/>
            <person name="Che Y."/>
            <person name="Guo L."/>
            <person name="Liu G."/>
            <person name="Guo L."/>
            <person name="Wang C."/>
            <person name="Yin W.B."/>
            <person name="Stadler M."/>
            <person name="Zhang X."/>
            <person name="Liu X."/>
        </authorList>
    </citation>
    <scope>NUCLEOTIDE SEQUENCE [LARGE SCALE GENOMIC DNA]</scope>
    <source>
        <strain evidence="4">W106-1 / CGMCC3.15140</strain>
    </source>
</reference>
<feature type="domain" description="Aminoglycoside phosphotransferase" evidence="2">
    <location>
        <begin position="52"/>
        <end position="306"/>
    </location>
</feature>
<dbReference type="Gene3D" id="3.90.1200.10">
    <property type="match status" value="1"/>
</dbReference>
<dbReference type="SUPFAM" id="SSF56112">
    <property type="entry name" value="Protein kinase-like (PK-like)"/>
    <property type="match status" value="1"/>
</dbReference>
<dbReference type="Gene3D" id="3.30.200.20">
    <property type="entry name" value="Phosphorylase Kinase, domain 1"/>
    <property type="match status" value="1"/>
</dbReference>
<dbReference type="GeneID" id="19267948"/>
<proteinExistence type="predicted"/>
<keyword evidence="4" id="KW-1185">Reference proteome</keyword>
<dbReference type="PANTHER" id="PTHR21310:SF13">
    <property type="entry name" value="AMINOGLYCOSIDE PHOSPHOTRANSFERASE DOMAIN-CONTAINING PROTEIN"/>
    <property type="match status" value="1"/>
</dbReference>
<dbReference type="OrthoDB" id="2906425at2759"/>
<dbReference type="KEGG" id="pfy:PFICI_02935"/>
<feature type="compositionally biased region" description="Basic and acidic residues" evidence="1">
    <location>
        <begin position="323"/>
        <end position="333"/>
    </location>
</feature>
<dbReference type="FunCoup" id="W3XFV1">
    <property type="interactions" value="14"/>
</dbReference>
<evidence type="ECO:0000259" key="2">
    <source>
        <dbReference type="Pfam" id="PF01636"/>
    </source>
</evidence>
<accession>W3XFV1</accession>
<dbReference type="InterPro" id="IPR011009">
    <property type="entry name" value="Kinase-like_dom_sf"/>
</dbReference>
<dbReference type="InterPro" id="IPR002575">
    <property type="entry name" value="Aminoglycoside_PTrfase"/>
</dbReference>
<dbReference type="InParanoid" id="W3XFV1"/>
<evidence type="ECO:0000313" key="4">
    <source>
        <dbReference type="Proteomes" id="UP000030651"/>
    </source>
</evidence>
<evidence type="ECO:0000313" key="3">
    <source>
        <dbReference type="EMBL" id="ETS84910.1"/>
    </source>
</evidence>
<organism evidence="3 4">
    <name type="scientific">Pestalotiopsis fici (strain W106-1 / CGMCC3.15140)</name>
    <dbReference type="NCBI Taxonomy" id="1229662"/>
    <lineage>
        <taxon>Eukaryota</taxon>
        <taxon>Fungi</taxon>
        <taxon>Dikarya</taxon>
        <taxon>Ascomycota</taxon>
        <taxon>Pezizomycotina</taxon>
        <taxon>Sordariomycetes</taxon>
        <taxon>Xylariomycetidae</taxon>
        <taxon>Amphisphaeriales</taxon>
        <taxon>Sporocadaceae</taxon>
        <taxon>Pestalotiopsis</taxon>
    </lineage>
</organism>
<dbReference type="Proteomes" id="UP000030651">
    <property type="component" value="Unassembled WGS sequence"/>
</dbReference>
<gene>
    <name evidence="3" type="ORF">PFICI_02935</name>
</gene>
<dbReference type="InterPro" id="IPR051678">
    <property type="entry name" value="AGP_Transferase"/>
</dbReference>
<sequence length="435" mass="49841">MSRGSQDGLAWEETLFDLVPRWTREPSIEAIERTCRQKLNIGSEDTCAVSMFASGAFNKLFMVTYADQSALMRVSLPVYPHIKTRSEAATLRWVRENTKVPVPQVLAFEDSNDNEIGFEWILMDLIPGSPAHKRWRTMSMKQKEDFTTKMVEFQADLFRLGRPESTFSGIGTLNFETKEQDSEGVSTSIIPGELVSHSFFMGDHLHYDVARGPFLSSYDWLSSELKIIILEQETVIEKAEDEDDKEDAEEILTSARKLLSLLPKIFSPTQPGAEATVIYHDDLNLWNILVDSQGSITAVVDWECVSALPIWMATRMPKFLTDSSREEEPKRDEYMDETASDSAEREKSSDPNLLDNEGKDDLYWIHRMEWEVTQLRKVYSTKMRELWPDWPLEESNLKVDFYEAVLQCAAGIFLKQVDKWADGKESGQSLRLTDV</sequence>
<evidence type="ECO:0000256" key="1">
    <source>
        <dbReference type="SAM" id="MobiDB-lite"/>
    </source>
</evidence>
<dbReference type="eggNOG" id="ENOG502RXBQ">
    <property type="taxonomic scope" value="Eukaryota"/>
</dbReference>
<protein>
    <recommendedName>
        <fullName evidence="2">Aminoglycoside phosphotransferase domain-containing protein</fullName>
    </recommendedName>
</protein>
<name>W3XFV1_PESFW</name>
<dbReference type="AlphaFoldDB" id="W3XFV1"/>
<dbReference type="RefSeq" id="XP_007829707.1">
    <property type="nucleotide sequence ID" value="XM_007831516.1"/>
</dbReference>
<feature type="region of interest" description="Disordered" evidence="1">
    <location>
        <begin position="322"/>
        <end position="354"/>
    </location>
</feature>
<dbReference type="HOGENOM" id="CLU_030124_0_0_1"/>
<dbReference type="EMBL" id="KI912110">
    <property type="protein sequence ID" value="ETS84910.1"/>
    <property type="molecule type" value="Genomic_DNA"/>
</dbReference>
<dbReference type="Pfam" id="PF01636">
    <property type="entry name" value="APH"/>
    <property type="match status" value="1"/>
</dbReference>
<dbReference type="PANTHER" id="PTHR21310">
    <property type="entry name" value="AMINOGLYCOSIDE PHOSPHOTRANSFERASE-RELATED-RELATED"/>
    <property type="match status" value="1"/>
</dbReference>